<proteinExistence type="predicted"/>
<protein>
    <submittedName>
        <fullName evidence="2">Uncharacterized protein</fullName>
    </submittedName>
</protein>
<comment type="caution">
    <text evidence="2">The sequence shown here is derived from an EMBL/GenBank/DDBJ whole genome shotgun (WGS) entry which is preliminary data.</text>
</comment>
<name>A0A2P7SNS9_9HYPH</name>
<dbReference type="EMBL" id="PXYL01000001">
    <property type="protein sequence ID" value="PSJ64071.1"/>
    <property type="molecule type" value="Genomic_DNA"/>
</dbReference>
<evidence type="ECO:0000313" key="3">
    <source>
        <dbReference type="Proteomes" id="UP000240653"/>
    </source>
</evidence>
<organism evidence="2 3">
    <name type="scientific">Pseudaminobacter soli</name>
    <name type="common">ex Li et al. 2025</name>
    <dbReference type="NCBI Taxonomy" id="1295366"/>
    <lineage>
        <taxon>Bacteria</taxon>
        <taxon>Pseudomonadati</taxon>
        <taxon>Pseudomonadota</taxon>
        <taxon>Alphaproteobacteria</taxon>
        <taxon>Hyphomicrobiales</taxon>
        <taxon>Phyllobacteriaceae</taxon>
        <taxon>Pseudaminobacter</taxon>
    </lineage>
</organism>
<accession>A0A2P7SNS9</accession>
<evidence type="ECO:0000313" key="2">
    <source>
        <dbReference type="EMBL" id="PSJ64071.1"/>
    </source>
</evidence>
<keyword evidence="1" id="KW-0812">Transmembrane</keyword>
<gene>
    <name evidence="2" type="ORF">C7I85_02910</name>
</gene>
<keyword evidence="1" id="KW-0472">Membrane</keyword>
<dbReference type="Proteomes" id="UP000240653">
    <property type="component" value="Unassembled WGS sequence"/>
</dbReference>
<keyword evidence="1" id="KW-1133">Transmembrane helix</keyword>
<reference evidence="2 3" key="1">
    <citation type="submission" date="2018-03" db="EMBL/GenBank/DDBJ databases">
        <title>The draft genome of Mesorhizobium soli JCM 19897.</title>
        <authorList>
            <person name="Li L."/>
            <person name="Liu L."/>
            <person name="Liang L."/>
            <person name="Wang T."/>
            <person name="Zhang X."/>
        </authorList>
    </citation>
    <scope>NUCLEOTIDE SEQUENCE [LARGE SCALE GENOMIC DNA]</scope>
    <source>
        <strain evidence="2 3">JCM 19897</strain>
    </source>
</reference>
<dbReference type="AlphaFoldDB" id="A0A2P7SNS9"/>
<evidence type="ECO:0000256" key="1">
    <source>
        <dbReference type="SAM" id="Phobius"/>
    </source>
</evidence>
<sequence length="64" mass="7120">MVHQYPFSMLPGQPRQVSKVAGPRPPARDCRSLFGATERFMFTRLFLVTALLLAALALVTKFPA</sequence>
<feature type="transmembrane region" description="Helical" evidence="1">
    <location>
        <begin position="41"/>
        <end position="59"/>
    </location>
</feature>
<keyword evidence="3" id="KW-1185">Reference proteome</keyword>